<evidence type="ECO:0000256" key="1">
    <source>
        <dbReference type="SAM" id="Phobius"/>
    </source>
</evidence>
<feature type="transmembrane region" description="Helical" evidence="1">
    <location>
        <begin position="7"/>
        <end position="31"/>
    </location>
</feature>
<dbReference type="EMBL" id="FOAT01000006">
    <property type="protein sequence ID" value="SEK84346.1"/>
    <property type="molecule type" value="Genomic_DNA"/>
</dbReference>
<dbReference type="PROSITE" id="PS00430">
    <property type="entry name" value="TONB_DEPENDENT_REC_1"/>
    <property type="match status" value="1"/>
</dbReference>
<dbReference type="Proteomes" id="UP000186015">
    <property type="component" value="Unassembled WGS sequence"/>
</dbReference>
<name>A0A1H7KCY1_RUMAL</name>
<dbReference type="InterPro" id="IPR010916">
    <property type="entry name" value="TonB_box_CS"/>
</dbReference>
<dbReference type="AlphaFoldDB" id="A0A1H7KCY1"/>
<evidence type="ECO:0000313" key="3">
    <source>
        <dbReference type="Proteomes" id="UP000186015"/>
    </source>
</evidence>
<dbReference type="RefSeq" id="WP_074832786.1">
    <property type="nucleotide sequence ID" value="NZ_FOAT01000006.1"/>
</dbReference>
<keyword evidence="1" id="KW-1133">Transmembrane helix</keyword>
<reference evidence="2 3" key="1">
    <citation type="submission" date="2016-10" db="EMBL/GenBank/DDBJ databases">
        <authorList>
            <person name="de Groot N.N."/>
        </authorList>
    </citation>
    <scope>NUCLEOTIDE SEQUENCE [LARGE SCALE GENOMIC DNA]</scope>
    <source>
        <strain evidence="2 3">KH2T6</strain>
    </source>
</reference>
<accession>A0A1H7KCY1</accession>
<gene>
    <name evidence="2" type="ORF">SAMN05216469_106159</name>
</gene>
<organism evidence="2 3">
    <name type="scientific">Ruminococcus albus</name>
    <dbReference type="NCBI Taxonomy" id="1264"/>
    <lineage>
        <taxon>Bacteria</taxon>
        <taxon>Bacillati</taxon>
        <taxon>Bacillota</taxon>
        <taxon>Clostridia</taxon>
        <taxon>Eubacteriales</taxon>
        <taxon>Oscillospiraceae</taxon>
        <taxon>Ruminococcus</taxon>
    </lineage>
</organism>
<protein>
    <submittedName>
        <fullName evidence="2">Uncharacterized protein</fullName>
    </submittedName>
</protein>
<keyword evidence="1" id="KW-0812">Transmembrane</keyword>
<dbReference type="OrthoDB" id="1821183at2"/>
<evidence type="ECO:0000313" key="2">
    <source>
        <dbReference type="EMBL" id="SEK84346.1"/>
    </source>
</evidence>
<keyword evidence="1" id="KW-0472">Membrane</keyword>
<sequence length="159" mass="17731">MRSKKKTIVIAVVLIILVLAVVGVLTMPRFYRGDRIKLKIRVEGVEANALEISMDNRVHGKEDLTVKANGDTVEVSAKAKEYGEYFLKIDGADKPLEVRVMKFDWHERVDADIDFTISENGVSYSAESSVTVGELPFREHNSTSGSAEIKDGYYSVYIA</sequence>
<proteinExistence type="predicted"/>